<keyword evidence="1" id="KW-0472">Membrane</keyword>
<organism evidence="3 4">
    <name type="scientific">Clostridium cavendishii DSM 21758</name>
    <dbReference type="NCBI Taxonomy" id="1121302"/>
    <lineage>
        <taxon>Bacteria</taxon>
        <taxon>Bacillati</taxon>
        <taxon>Bacillota</taxon>
        <taxon>Clostridia</taxon>
        <taxon>Eubacteriales</taxon>
        <taxon>Clostridiaceae</taxon>
        <taxon>Clostridium</taxon>
    </lineage>
</organism>
<evidence type="ECO:0000256" key="1">
    <source>
        <dbReference type="SAM" id="Phobius"/>
    </source>
</evidence>
<keyword evidence="1" id="KW-0812">Transmembrane</keyword>
<dbReference type="PANTHER" id="PTHR40446:SF2">
    <property type="entry name" value="N-ACETYLGLUCOSAMINE-1-PHOSPHODIESTER ALPHA-N-ACETYLGLUCOSAMINIDASE"/>
    <property type="match status" value="1"/>
</dbReference>
<proteinExistence type="predicted"/>
<dbReference type="InterPro" id="IPR018711">
    <property type="entry name" value="NAGPA"/>
</dbReference>
<gene>
    <name evidence="3" type="ORF">SAMN02745163_01039</name>
</gene>
<evidence type="ECO:0000259" key="2">
    <source>
        <dbReference type="Pfam" id="PF09992"/>
    </source>
</evidence>
<protein>
    <submittedName>
        <fullName evidence="3">Exopolysaccharide biosynthesis protein</fullName>
    </submittedName>
</protein>
<dbReference type="PANTHER" id="PTHR40446">
    <property type="entry name" value="N-ACETYLGLUCOSAMINE-1-PHOSPHODIESTER ALPHA-N-ACETYLGLUCOSAMINIDASE"/>
    <property type="match status" value="1"/>
</dbReference>
<reference evidence="3 4" key="1">
    <citation type="submission" date="2016-11" db="EMBL/GenBank/DDBJ databases">
        <authorList>
            <person name="Jaros S."/>
            <person name="Januszkiewicz K."/>
            <person name="Wedrychowicz H."/>
        </authorList>
    </citation>
    <scope>NUCLEOTIDE SEQUENCE [LARGE SCALE GENOMIC DNA]</scope>
    <source>
        <strain evidence="3 4">DSM 21758</strain>
    </source>
</reference>
<name>A0A1M6F578_9CLOT</name>
<dbReference type="STRING" id="1121302.SAMN02745163_01039"/>
<accession>A0A1M6F578</accession>
<dbReference type="OrthoDB" id="9809781at2"/>
<evidence type="ECO:0000313" key="3">
    <source>
        <dbReference type="EMBL" id="SHI92823.1"/>
    </source>
</evidence>
<dbReference type="Pfam" id="PF09992">
    <property type="entry name" value="NAGPA"/>
    <property type="match status" value="1"/>
</dbReference>
<keyword evidence="1" id="KW-1133">Transmembrane helix</keyword>
<dbReference type="Proteomes" id="UP000184310">
    <property type="component" value="Unassembled WGS sequence"/>
</dbReference>
<dbReference type="EMBL" id="FQZB01000005">
    <property type="protein sequence ID" value="SHI92823.1"/>
    <property type="molecule type" value="Genomic_DNA"/>
</dbReference>
<dbReference type="RefSeq" id="WP_072985607.1">
    <property type="nucleotide sequence ID" value="NZ_FQZB01000005.1"/>
</dbReference>
<dbReference type="AlphaFoldDB" id="A0A1M6F578"/>
<feature type="transmembrane region" description="Helical" evidence="1">
    <location>
        <begin position="21"/>
        <end position="40"/>
    </location>
</feature>
<evidence type="ECO:0000313" key="4">
    <source>
        <dbReference type="Proteomes" id="UP000184310"/>
    </source>
</evidence>
<sequence>MQNNKKSLNKGKKIVKNIINFLLANIIVGMCVSIPLVYYGPLKNVREMMVTTAMTTFKHRYFATFFLTDKEINEILERNKANDDKNSNVSDIKVLNNRETTNEKSTDGITFEEIKKPNFKAYMLQIKDSKRVELGLTDSLNKYGITLDEMAKKNNAVAGINAGGFVDVDGQGNGGVPTGFVMKDGKIVFNEIPANDKISLIGFNYDGILTIGKYTLKQIESLKIKDAVSFGPFFVVNGKPTIESGNGGIGIQPRTVIGQKKDGTVLMLVVDGRQINSVGATGKEVQDLMLEYGAYNAANLDGGSSTTMFFDGKIKNSPSSKDGLRFLPTAFLVK</sequence>
<feature type="domain" description="Phosphodiester glycosidase" evidence="2">
    <location>
        <begin position="154"/>
        <end position="333"/>
    </location>
</feature>
<keyword evidence="4" id="KW-1185">Reference proteome</keyword>